<keyword evidence="3" id="KW-1185">Reference proteome</keyword>
<organism evidence="2 3">
    <name type="scientific">Henriciella pelagia</name>
    <dbReference type="NCBI Taxonomy" id="1977912"/>
    <lineage>
        <taxon>Bacteria</taxon>
        <taxon>Pseudomonadati</taxon>
        <taxon>Pseudomonadota</taxon>
        <taxon>Alphaproteobacteria</taxon>
        <taxon>Hyphomonadales</taxon>
        <taxon>Hyphomonadaceae</taxon>
        <taxon>Henriciella</taxon>
    </lineage>
</organism>
<evidence type="ECO:0000313" key="2">
    <source>
        <dbReference type="EMBL" id="GGB63953.1"/>
    </source>
</evidence>
<dbReference type="RefSeq" id="WP_084391506.1">
    <property type="nucleotide sequence ID" value="NZ_BMKF01000001.1"/>
</dbReference>
<feature type="chain" id="PRO_5047202965" description="Lipoprotein" evidence="1">
    <location>
        <begin position="22"/>
        <end position="187"/>
    </location>
</feature>
<protein>
    <recommendedName>
        <fullName evidence="4">Lipoprotein</fullName>
    </recommendedName>
</protein>
<proteinExistence type="predicted"/>
<name>A0ABQ1JA94_9PROT</name>
<dbReference type="PROSITE" id="PS51257">
    <property type="entry name" value="PROKAR_LIPOPROTEIN"/>
    <property type="match status" value="1"/>
</dbReference>
<feature type="signal peptide" evidence="1">
    <location>
        <begin position="1"/>
        <end position="21"/>
    </location>
</feature>
<sequence>MKKIRQFCILPLALVSVSACFLTETSLIDAGQAVLPMDGDMVVCLRDEDPCLDLKRQADGYFAQSPDDPADTITLRFTPLTQSAGKQVFLAEAELTEDEETGFTYGLARRFSTPNDRGATLEIAPLDCEDADEDMLSQFEAEGGTVEVGKITSCAPVSLTQMKGLVLTMHGKDIAKDAWWVERANEF</sequence>
<keyword evidence="1" id="KW-0732">Signal</keyword>
<evidence type="ECO:0000313" key="3">
    <source>
        <dbReference type="Proteomes" id="UP000628854"/>
    </source>
</evidence>
<dbReference type="EMBL" id="BMKF01000001">
    <property type="protein sequence ID" value="GGB63953.1"/>
    <property type="molecule type" value="Genomic_DNA"/>
</dbReference>
<evidence type="ECO:0000256" key="1">
    <source>
        <dbReference type="SAM" id="SignalP"/>
    </source>
</evidence>
<accession>A0ABQ1JA94</accession>
<reference evidence="3" key="1">
    <citation type="journal article" date="2019" name="Int. J. Syst. Evol. Microbiol.">
        <title>The Global Catalogue of Microorganisms (GCM) 10K type strain sequencing project: providing services to taxonomists for standard genome sequencing and annotation.</title>
        <authorList>
            <consortium name="The Broad Institute Genomics Platform"/>
            <consortium name="The Broad Institute Genome Sequencing Center for Infectious Disease"/>
            <person name="Wu L."/>
            <person name="Ma J."/>
        </authorList>
    </citation>
    <scope>NUCLEOTIDE SEQUENCE [LARGE SCALE GENOMIC DNA]</scope>
    <source>
        <strain evidence="3">CGMCC 1.15928</strain>
    </source>
</reference>
<dbReference type="Proteomes" id="UP000628854">
    <property type="component" value="Unassembled WGS sequence"/>
</dbReference>
<comment type="caution">
    <text evidence="2">The sequence shown here is derived from an EMBL/GenBank/DDBJ whole genome shotgun (WGS) entry which is preliminary data.</text>
</comment>
<gene>
    <name evidence="2" type="ORF">GCM10011503_10880</name>
</gene>
<evidence type="ECO:0008006" key="4">
    <source>
        <dbReference type="Google" id="ProtNLM"/>
    </source>
</evidence>